<dbReference type="RefSeq" id="WP_008685079.1">
    <property type="nucleotide sequence ID" value="NZ_CP014229.1"/>
</dbReference>
<dbReference type="InterPro" id="IPR014995">
    <property type="entry name" value="DUF1844"/>
</dbReference>
<dbReference type="Proteomes" id="UP000069241">
    <property type="component" value="Chromosome"/>
</dbReference>
<accession>A0A120KM42</accession>
<evidence type="ECO:0000313" key="1">
    <source>
        <dbReference type="EMBL" id="AMD90215.1"/>
    </source>
</evidence>
<reference evidence="2" key="1">
    <citation type="submission" date="2016-02" db="EMBL/GenBank/DDBJ databases">
        <authorList>
            <person name="Holder M.E."/>
            <person name="Ajami N.J."/>
            <person name="Petrosino J.F."/>
        </authorList>
    </citation>
    <scope>NUCLEOTIDE SEQUENCE [LARGE SCALE GENOMIC DNA]</scope>
    <source>
        <strain evidence="2">CCUG 45958</strain>
    </source>
</reference>
<dbReference type="EMBL" id="CP014229">
    <property type="protein sequence ID" value="AMD90215.1"/>
    <property type="molecule type" value="Genomic_DNA"/>
</dbReference>
<dbReference type="AlphaFoldDB" id="A0A120KM42"/>
<dbReference type="KEGG" id="dfi:AXF13_08810"/>
<gene>
    <name evidence="1" type="ORF">AXF13_08810</name>
</gene>
<evidence type="ECO:0008006" key="3">
    <source>
        <dbReference type="Google" id="ProtNLM"/>
    </source>
</evidence>
<name>A0A120KM42_9BACT</name>
<evidence type="ECO:0000313" key="2">
    <source>
        <dbReference type="Proteomes" id="UP000069241"/>
    </source>
</evidence>
<proteinExistence type="predicted"/>
<sequence length="110" mass="12441">MNQNDCGCHSSKDGPLPEVTFSTFILSLASSALVQLGEVPDPETGRMEQDLALARHNIDVLEMLRQKTERCLEEQERRLLESILYELRMKFVIKCGPDCEKKMAEASAQK</sequence>
<dbReference type="STRING" id="44742.AXF13_08810"/>
<organism evidence="1 2">
    <name type="scientific">Desulfovibrio fairfieldensis</name>
    <dbReference type="NCBI Taxonomy" id="44742"/>
    <lineage>
        <taxon>Bacteria</taxon>
        <taxon>Pseudomonadati</taxon>
        <taxon>Thermodesulfobacteriota</taxon>
        <taxon>Desulfovibrionia</taxon>
        <taxon>Desulfovibrionales</taxon>
        <taxon>Desulfovibrionaceae</taxon>
        <taxon>Desulfovibrio</taxon>
    </lineage>
</organism>
<keyword evidence="2" id="KW-1185">Reference proteome</keyword>
<dbReference type="Pfam" id="PF08899">
    <property type="entry name" value="DUF1844"/>
    <property type="match status" value="1"/>
</dbReference>
<protein>
    <recommendedName>
        <fullName evidence="3">DUF1844 domain-containing protein</fullName>
    </recommendedName>
</protein>